<evidence type="ECO:0000313" key="3">
    <source>
        <dbReference type="Proteomes" id="UP000441208"/>
    </source>
</evidence>
<keyword evidence="1" id="KW-0812">Transmembrane</keyword>
<comment type="caution">
    <text evidence="2">The sequence shown here is derived from an EMBL/GenBank/DDBJ whole genome shotgun (WGS) entry which is preliminary data.</text>
</comment>
<accession>A0A6A3PF15</accession>
<reference evidence="2 3" key="1">
    <citation type="submission" date="2018-08" db="EMBL/GenBank/DDBJ databases">
        <title>Genomic investigation of the strawberry pathogen Phytophthora fragariae indicates pathogenicity is determined by transcriptional variation in three key races.</title>
        <authorList>
            <person name="Adams T.M."/>
            <person name="Armitage A.D."/>
            <person name="Sobczyk M.K."/>
            <person name="Bates H.J."/>
            <person name="Dunwell J.M."/>
            <person name="Nellist C.F."/>
            <person name="Harrison R.J."/>
        </authorList>
    </citation>
    <scope>NUCLEOTIDE SEQUENCE [LARGE SCALE GENOMIC DNA]</scope>
    <source>
        <strain evidence="2 3">NOV-71</strain>
    </source>
</reference>
<dbReference type="EMBL" id="QXFZ01006207">
    <property type="protein sequence ID" value="KAE9059154.1"/>
    <property type="molecule type" value="Genomic_DNA"/>
</dbReference>
<dbReference type="AlphaFoldDB" id="A0A6A3PF15"/>
<organism evidence="2 3">
    <name type="scientific">Phytophthora fragariae</name>
    <dbReference type="NCBI Taxonomy" id="53985"/>
    <lineage>
        <taxon>Eukaryota</taxon>
        <taxon>Sar</taxon>
        <taxon>Stramenopiles</taxon>
        <taxon>Oomycota</taxon>
        <taxon>Peronosporomycetes</taxon>
        <taxon>Peronosporales</taxon>
        <taxon>Peronosporaceae</taxon>
        <taxon>Phytophthora</taxon>
    </lineage>
</organism>
<dbReference type="Proteomes" id="UP000441208">
    <property type="component" value="Unassembled WGS sequence"/>
</dbReference>
<keyword evidence="1" id="KW-0472">Membrane</keyword>
<proteinExistence type="predicted"/>
<feature type="transmembrane region" description="Helical" evidence="1">
    <location>
        <begin position="12"/>
        <end position="33"/>
    </location>
</feature>
<keyword evidence="1" id="KW-1133">Transmembrane helix</keyword>
<feature type="non-terminal residue" evidence="2">
    <location>
        <position position="115"/>
    </location>
</feature>
<evidence type="ECO:0000313" key="2">
    <source>
        <dbReference type="EMBL" id="KAE9059154.1"/>
    </source>
</evidence>
<protein>
    <submittedName>
        <fullName evidence="2">Uncharacterized protein</fullName>
    </submittedName>
</protein>
<gene>
    <name evidence="2" type="ORF">PF007_g31050</name>
</gene>
<name>A0A6A3PF15_9STRA</name>
<evidence type="ECO:0000256" key="1">
    <source>
        <dbReference type="SAM" id="Phobius"/>
    </source>
</evidence>
<sequence length="115" mass="12188">MVPSACVFSLNTHLVCSSFAFFGFFTTFHVPFWSSASISSLMACFHFSPRGSLIASRTFFGSLSMTALTLPTDTCFLPMYRVRMRVGCTSSAGSCSSSAPAPSTSAASSAATVFF</sequence>